<evidence type="ECO:0000313" key="3">
    <source>
        <dbReference type="EMBL" id="RKD73288.1"/>
    </source>
</evidence>
<dbReference type="GO" id="GO:0008641">
    <property type="term" value="F:ubiquitin-like modifier activating enzyme activity"/>
    <property type="evidence" value="ECO:0007669"/>
    <property type="project" value="InterPro"/>
</dbReference>
<dbReference type="InterPro" id="IPR035985">
    <property type="entry name" value="Ubiquitin-activating_enz"/>
</dbReference>
<dbReference type="GO" id="GO:0016779">
    <property type="term" value="F:nucleotidyltransferase activity"/>
    <property type="evidence" value="ECO:0007669"/>
    <property type="project" value="UniProtKB-KW"/>
</dbReference>
<protein>
    <submittedName>
        <fullName evidence="3">Adenylyltransferase/sulfurtransferase</fullName>
    </submittedName>
</protein>
<dbReference type="Proteomes" id="UP000285120">
    <property type="component" value="Unassembled WGS sequence"/>
</dbReference>
<comment type="caution">
    <text evidence="3">The sequence shown here is derived from an EMBL/GenBank/DDBJ whole genome shotgun (WGS) entry which is preliminary data.</text>
</comment>
<dbReference type="Gene3D" id="3.40.50.720">
    <property type="entry name" value="NAD(P)-binding Rossmann-like Domain"/>
    <property type="match status" value="1"/>
</dbReference>
<evidence type="ECO:0000313" key="4">
    <source>
        <dbReference type="Proteomes" id="UP000285120"/>
    </source>
</evidence>
<name>A0A419V442_9BACL</name>
<proteinExistence type="inferred from homology"/>
<dbReference type="EMBL" id="RAPK01000008">
    <property type="protein sequence ID" value="RKD73288.1"/>
    <property type="molecule type" value="Genomic_DNA"/>
</dbReference>
<evidence type="ECO:0000259" key="2">
    <source>
        <dbReference type="Pfam" id="PF00899"/>
    </source>
</evidence>
<reference evidence="3 4" key="1">
    <citation type="submission" date="2018-09" db="EMBL/GenBank/DDBJ databases">
        <title>Genomic Encyclopedia of Archaeal and Bacterial Type Strains, Phase II (KMG-II): from individual species to whole genera.</title>
        <authorList>
            <person name="Goeker M."/>
        </authorList>
    </citation>
    <scope>NUCLEOTIDE SEQUENCE [LARGE SCALE GENOMIC DNA]</scope>
    <source>
        <strain evidence="3 4">DSM 17008</strain>
    </source>
</reference>
<dbReference type="InterPro" id="IPR000594">
    <property type="entry name" value="ThiF_NAD_FAD-bd"/>
</dbReference>
<dbReference type="GO" id="GO:0005829">
    <property type="term" value="C:cytosol"/>
    <property type="evidence" value="ECO:0007669"/>
    <property type="project" value="TreeGrafter"/>
</dbReference>
<dbReference type="Pfam" id="PF00899">
    <property type="entry name" value="ThiF"/>
    <property type="match status" value="1"/>
</dbReference>
<dbReference type="FunFam" id="3.40.50.720:FF:000080">
    <property type="entry name" value="Thiazole biosynthesis adenylyltransferase ThiF"/>
    <property type="match status" value="1"/>
</dbReference>
<accession>A0A419V442</accession>
<gene>
    <name evidence="3" type="ORF">ATL39_1579</name>
</gene>
<dbReference type="GO" id="GO:0008146">
    <property type="term" value="F:sulfotransferase activity"/>
    <property type="evidence" value="ECO:0007669"/>
    <property type="project" value="TreeGrafter"/>
</dbReference>
<dbReference type="AlphaFoldDB" id="A0A419V442"/>
<dbReference type="OrthoDB" id="9804286at2"/>
<evidence type="ECO:0000256" key="1">
    <source>
        <dbReference type="ARBA" id="ARBA00009919"/>
    </source>
</evidence>
<dbReference type="PANTHER" id="PTHR10953:SF102">
    <property type="entry name" value="ADENYLYLTRANSFERASE AND SULFURTRANSFERASE MOCS3"/>
    <property type="match status" value="1"/>
</dbReference>
<keyword evidence="3" id="KW-0808">Transferase</keyword>
<organism evidence="3 4">
    <name type="scientific">Sinobaca qinghaiensis</name>
    <dbReference type="NCBI Taxonomy" id="342944"/>
    <lineage>
        <taxon>Bacteria</taxon>
        <taxon>Bacillati</taxon>
        <taxon>Bacillota</taxon>
        <taxon>Bacilli</taxon>
        <taxon>Bacillales</taxon>
        <taxon>Sporolactobacillaceae</taxon>
        <taxon>Sinobaca</taxon>
    </lineage>
</organism>
<comment type="similarity">
    <text evidence="1">Belongs to the HesA/MoeB/ThiF family.</text>
</comment>
<dbReference type="CDD" id="cd00757">
    <property type="entry name" value="ThiF_MoeB_HesA_family"/>
    <property type="match status" value="1"/>
</dbReference>
<dbReference type="SUPFAM" id="SSF69572">
    <property type="entry name" value="Activating enzymes of the ubiquitin-like proteins"/>
    <property type="match status" value="1"/>
</dbReference>
<feature type="domain" description="THIF-type NAD/FAD binding fold" evidence="2">
    <location>
        <begin position="6"/>
        <end position="241"/>
    </location>
</feature>
<dbReference type="RefSeq" id="WP_120192766.1">
    <property type="nucleotide sequence ID" value="NZ_RAPK01000008.1"/>
</dbReference>
<dbReference type="GO" id="GO:0004792">
    <property type="term" value="F:thiosulfate-cyanide sulfurtransferase activity"/>
    <property type="evidence" value="ECO:0007669"/>
    <property type="project" value="TreeGrafter"/>
</dbReference>
<dbReference type="PANTHER" id="PTHR10953">
    <property type="entry name" value="UBIQUITIN-ACTIVATING ENZYME E1"/>
    <property type="match status" value="1"/>
</dbReference>
<keyword evidence="3" id="KW-0548">Nucleotidyltransferase</keyword>
<keyword evidence="4" id="KW-1185">Reference proteome</keyword>
<dbReference type="InterPro" id="IPR045886">
    <property type="entry name" value="ThiF/MoeB/HesA"/>
</dbReference>
<sequence>MNDGRYSRQELFAPIGKKGQQSIEQKHAVIIGAGALGSSMAETLVRAGVGAVSIVDRDYVEHSNLNRQQLYTELDADNSTAKAAAAEARLLDINRHADIKAVVGEVDPSLLESFLPADIIIDALDNFETRMLVNDFACRQQIPFVYGACVGSYGLTYTILPGDTPCLHCLMEDIPMDGETCDTAGIIAPAVQMVSAHQAAEALKLLSGNEKDLRRTLLSFDVWKNEHRTMNLDKLKKQDCTSCGTKADYPYLQWESRSSLETLCGRDAVQIRPAKTAEASLGRLKEQHERLVRKSNSHLLVMEWEEKRIVLFADGRAIIHGETDKAKARKIYHQIVGG</sequence>